<evidence type="ECO:0000313" key="9">
    <source>
        <dbReference type="Proteomes" id="UP000310200"/>
    </source>
</evidence>
<dbReference type="STRING" id="300112.A0A4S2KFE6"/>
<evidence type="ECO:0000256" key="6">
    <source>
        <dbReference type="SAM" id="MobiDB-lite"/>
    </source>
</evidence>
<feature type="compositionally biased region" description="Basic and acidic residues" evidence="6">
    <location>
        <begin position="27"/>
        <end position="47"/>
    </location>
</feature>
<dbReference type="GO" id="GO:0005789">
    <property type="term" value="C:endoplasmic reticulum membrane"/>
    <property type="evidence" value="ECO:0007669"/>
    <property type="project" value="TreeGrafter"/>
</dbReference>
<keyword evidence="9" id="KW-1185">Reference proteome</keyword>
<name>A0A4S2KFE6_9HYME</name>
<gene>
    <name evidence="8" type="ORF">DBV15_04573</name>
</gene>
<evidence type="ECO:0000256" key="1">
    <source>
        <dbReference type="ARBA" id="ARBA00004141"/>
    </source>
</evidence>
<evidence type="ECO:0000256" key="7">
    <source>
        <dbReference type="SAM" id="Phobius"/>
    </source>
</evidence>
<comment type="caution">
    <text evidence="8">The sequence shown here is derived from an EMBL/GenBank/DDBJ whole genome shotgun (WGS) entry which is preliminary data.</text>
</comment>
<reference evidence="8 9" key="1">
    <citation type="journal article" date="2019" name="Philos. Trans. R. Soc. Lond., B, Biol. Sci.">
        <title>Ant behaviour and brain gene expression of defending hosts depend on the ecological success of the intruding social parasite.</title>
        <authorList>
            <person name="Kaur R."/>
            <person name="Stoldt M."/>
            <person name="Jongepier E."/>
            <person name="Feldmeyer B."/>
            <person name="Menzel F."/>
            <person name="Bornberg-Bauer E."/>
            <person name="Foitzik S."/>
        </authorList>
    </citation>
    <scope>NUCLEOTIDE SEQUENCE [LARGE SCALE GENOMIC DNA]</scope>
    <source>
        <tissue evidence="8">Whole body</tissue>
    </source>
</reference>
<dbReference type="Proteomes" id="UP000310200">
    <property type="component" value="Unassembled WGS sequence"/>
</dbReference>
<dbReference type="EMBL" id="QBLH01002544">
    <property type="protein sequence ID" value="TGZ48142.1"/>
    <property type="molecule type" value="Genomic_DNA"/>
</dbReference>
<feature type="transmembrane region" description="Helical" evidence="7">
    <location>
        <begin position="416"/>
        <end position="436"/>
    </location>
</feature>
<accession>A0A4S2KFE6</accession>
<organism evidence="8 9">
    <name type="scientific">Temnothorax longispinosus</name>
    <dbReference type="NCBI Taxonomy" id="300112"/>
    <lineage>
        <taxon>Eukaryota</taxon>
        <taxon>Metazoa</taxon>
        <taxon>Ecdysozoa</taxon>
        <taxon>Arthropoda</taxon>
        <taxon>Hexapoda</taxon>
        <taxon>Insecta</taxon>
        <taxon>Pterygota</taxon>
        <taxon>Neoptera</taxon>
        <taxon>Endopterygota</taxon>
        <taxon>Hymenoptera</taxon>
        <taxon>Apocrita</taxon>
        <taxon>Aculeata</taxon>
        <taxon>Formicoidea</taxon>
        <taxon>Formicidae</taxon>
        <taxon>Myrmicinae</taxon>
        <taxon>Temnothorax</taxon>
    </lineage>
</organism>
<protein>
    <submittedName>
        <fullName evidence="8">TAPT1-like protein</fullName>
    </submittedName>
</protein>
<proteinExistence type="inferred from homology"/>
<feature type="transmembrane region" description="Helical" evidence="7">
    <location>
        <begin position="120"/>
        <end position="139"/>
    </location>
</feature>
<dbReference type="Pfam" id="PF05346">
    <property type="entry name" value="DUF747"/>
    <property type="match status" value="1"/>
</dbReference>
<evidence type="ECO:0000256" key="2">
    <source>
        <dbReference type="ARBA" id="ARBA00008803"/>
    </source>
</evidence>
<feature type="transmembrane region" description="Helical" evidence="7">
    <location>
        <begin position="254"/>
        <end position="279"/>
    </location>
</feature>
<feature type="region of interest" description="Disordered" evidence="6">
    <location>
        <begin position="1"/>
        <end position="61"/>
    </location>
</feature>
<evidence type="ECO:0000256" key="4">
    <source>
        <dbReference type="ARBA" id="ARBA00022989"/>
    </source>
</evidence>
<keyword evidence="4 7" id="KW-1133">Transmembrane helix</keyword>
<dbReference type="PANTHER" id="PTHR13317">
    <property type="entry name" value="TRANSMEMBRANE ANTERIOR POSTERIOR TRANSFORMATION PROTEIN 1 HOMOLOG"/>
    <property type="match status" value="1"/>
</dbReference>
<evidence type="ECO:0000313" key="8">
    <source>
        <dbReference type="EMBL" id="TGZ48142.1"/>
    </source>
</evidence>
<dbReference type="PANTHER" id="PTHR13317:SF4">
    <property type="entry name" value="TRANSMEMBRANE ANTERIOR POSTERIOR TRANSFORMATION PROTEIN 1 HOMOLOG"/>
    <property type="match status" value="1"/>
</dbReference>
<dbReference type="GO" id="GO:0045724">
    <property type="term" value="P:positive regulation of cilium assembly"/>
    <property type="evidence" value="ECO:0007669"/>
    <property type="project" value="TreeGrafter"/>
</dbReference>
<dbReference type="AlphaFoldDB" id="A0A4S2KFE6"/>
<evidence type="ECO:0000256" key="3">
    <source>
        <dbReference type="ARBA" id="ARBA00022692"/>
    </source>
</evidence>
<dbReference type="GO" id="GO:0036064">
    <property type="term" value="C:ciliary basal body"/>
    <property type="evidence" value="ECO:0007669"/>
    <property type="project" value="TreeGrafter"/>
</dbReference>
<evidence type="ECO:0000256" key="5">
    <source>
        <dbReference type="ARBA" id="ARBA00023136"/>
    </source>
</evidence>
<feature type="region of interest" description="Disordered" evidence="6">
    <location>
        <begin position="475"/>
        <end position="496"/>
    </location>
</feature>
<keyword evidence="5 7" id="KW-0472">Membrane</keyword>
<sequence>MQSAGVSDGDTEQSWPEKRTIRFRATGKSETHVSSHDGRVENVDPTRCRPQLSDEQDAPKKKQRVSLMQFLRTELTRGYQLEHDEERLSARREKVYSFMKIPREVENFMTYGFLQCADSFLFLYTFLPLRFAMALWAVITRPLRHYLRSEKGHPKSTERYLRSAEVCDLLKGIVVLGCWAATWKVDTSMMYHLVKSQSVIKLYIFYNMLEVGDRLFSSFGQDTIDALLWTANEPRSRHPSDSTRTKHFGTLPHLLFAVVYVFFHSTLVLLQATTLNVAINSSNKALLTIMMSNNFVELKGSVFKKFDKNNLFQLSCADVRERFHLIILLLAVSLQTMKEYAWHSDRLAVLLPDCVALLLAEVVVDWVKHAFITRFNELPSTVYRDYTVSLAYDMAKARRKKAFTDPSDLVAQRMGFIPLPLGVAMARVLCTTLTPSARPANIILLLLAYLILVSFRILNSLIILGKACDIMSSHPRPDKDVTAKSPSKNRANSVDMKNPNLGMAIFSNSAVSLNNVCLNEAFLEPEQTEKSEKHQCNFDELTNVTKTVLRTGSEPLLPQ</sequence>
<comment type="subcellular location">
    <subcellularLocation>
        <location evidence="1">Membrane</location>
        <topology evidence="1">Multi-pass membrane protein</topology>
    </subcellularLocation>
</comment>
<dbReference type="InterPro" id="IPR008010">
    <property type="entry name" value="Tatp1"/>
</dbReference>
<keyword evidence="3 7" id="KW-0812">Transmembrane</keyword>
<comment type="similarity">
    <text evidence="2">Belongs to the TAPT1 family.</text>
</comment>
<feature type="transmembrane region" description="Helical" evidence="7">
    <location>
        <begin position="442"/>
        <end position="464"/>
    </location>
</feature>